<comment type="caution">
    <text evidence="2">The sequence shown here is derived from an EMBL/GenBank/DDBJ whole genome shotgun (WGS) entry which is preliminary data.</text>
</comment>
<reference evidence="2 3" key="1">
    <citation type="submission" date="2019-02" db="EMBL/GenBank/DDBJ databases">
        <title>Genomic Encyclopedia of Type Strains, Phase IV (KMG-IV): sequencing the most valuable type-strain genomes for metagenomic binning, comparative biology and taxonomic classification.</title>
        <authorList>
            <person name="Goeker M."/>
        </authorList>
    </citation>
    <scope>NUCLEOTIDE SEQUENCE [LARGE SCALE GENOMIC DNA]</scope>
    <source>
        <strain evidence="2 3">K24</strain>
    </source>
</reference>
<evidence type="ECO:0000313" key="3">
    <source>
        <dbReference type="Proteomes" id="UP000292445"/>
    </source>
</evidence>
<evidence type="ECO:0000259" key="1">
    <source>
        <dbReference type="Pfam" id="PF01321"/>
    </source>
</evidence>
<dbReference type="InterPro" id="IPR029149">
    <property type="entry name" value="Creatin/AminoP/Spt16_N"/>
</dbReference>
<feature type="domain" description="Creatinase N-terminal" evidence="1">
    <location>
        <begin position="21"/>
        <end position="156"/>
    </location>
</feature>
<dbReference type="InterPro" id="IPR000587">
    <property type="entry name" value="Creatinase_N"/>
</dbReference>
<dbReference type="Pfam" id="PF01321">
    <property type="entry name" value="Creatinase_N"/>
    <property type="match status" value="1"/>
</dbReference>
<dbReference type="RefSeq" id="WP_130361035.1">
    <property type="nucleotide sequence ID" value="NZ_SGXC01000003.1"/>
</dbReference>
<sequence length="357" mass="37282">MRRGLMSWSREELPASVLDERVARLRAGMKREGLAAVLAYTSFAEPAAVHWLTNFTPYWSEAMLLVLPDEAPVLLASLTPRVHGWIREVSHLGEVVSAPRLAQGVLDMLAGKGVQPGARLGVVGLDSLPAAVALPLMKAWGAAAIVDAAPMFAAIRQPCGKEELALAGRALGIARRAVAGVPDDVPDTSVLAAAIEASARAAGAEEVLYRVAPDLSRGGALGRLEGEFALGAAYALELSVAYKGHWIRLGGSHARGAPPEGWEAARAWFDDSLSRLAGRGADGLPAAPAGAARWTLESCTGVQPLSLARTDEQEFVPLPPGSLAVFSAHAALEGGHWYRSAPLTLGGGGQRGQVLRG</sequence>
<name>A0A4V2F2J2_9BURK</name>
<dbReference type="SUPFAM" id="SSF53092">
    <property type="entry name" value="Creatinase/prolidase N-terminal domain"/>
    <property type="match status" value="1"/>
</dbReference>
<dbReference type="Gene3D" id="3.40.350.10">
    <property type="entry name" value="Creatinase/prolidase N-terminal domain"/>
    <property type="match status" value="1"/>
</dbReference>
<dbReference type="Proteomes" id="UP000292445">
    <property type="component" value="Unassembled WGS sequence"/>
</dbReference>
<keyword evidence="3" id="KW-1185">Reference proteome</keyword>
<protein>
    <submittedName>
        <fullName evidence="2">Creatinase/prolidase-like protein</fullName>
    </submittedName>
</protein>
<gene>
    <name evidence="2" type="ORF">EV675_4983</name>
</gene>
<accession>A0A4V2F2J2</accession>
<organism evidence="2 3">
    <name type="scientific">Pigmentiphaga kullae</name>
    <dbReference type="NCBI Taxonomy" id="151784"/>
    <lineage>
        <taxon>Bacteria</taxon>
        <taxon>Pseudomonadati</taxon>
        <taxon>Pseudomonadota</taxon>
        <taxon>Betaproteobacteria</taxon>
        <taxon>Burkholderiales</taxon>
        <taxon>Alcaligenaceae</taxon>
        <taxon>Pigmentiphaga</taxon>
    </lineage>
</organism>
<dbReference type="OrthoDB" id="2063713at2"/>
<dbReference type="EMBL" id="SGXC01000003">
    <property type="protein sequence ID" value="RZS78338.1"/>
    <property type="molecule type" value="Genomic_DNA"/>
</dbReference>
<proteinExistence type="predicted"/>
<dbReference type="AlphaFoldDB" id="A0A4V2F2J2"/>
<evidence type="ECO:0000313" key="2">
    <source>
        <dbReference type="EMBL" id="RZS78338.1"/>
    </source>
</evidence>